<reference evidence="2" key="1">
    <citation type="submission" date="2022-11" db="UniProtKB">
        <authorList>
            <consortium name="WormBaseParasite"/>
        </authorList>
    </citation>
    <scope>IDENTIFICATION</scope>
</reference>
<evidence type="ECO:0000313" key="2">
    <source>
        <dbReference type="WBParaSite" id="nRc.2.0.1.t31239-RA"/>
    </source>
</evidence>
<sequence length="85" mass="10116">MTEFEIFAYSKPWYRNEKPKVIFKYRNAMLKTIDNLQNSLSYAEIKKSSWKKQCAYVAPVRSALNPSLRIQYNDEGIIFEQKSRT</sequence>
<dbReference type="AlphaFoldDB" id="A0A915JYU0"/>
<keyword evidence="1" id="KW-1185">Reference proteome</keyword>
<name>A0A915JYU0_ROMCU</name>
<organism evidence="1 2">
    <name type="scientific">Romanomermis culicivorax</name>
    <name type="common">Nematode worm</name>
    <dbReference type="NCBI Taxonomy" id="13658"/>
    <lineage>
        <taxon>Eukaryota</taxon>
        <taxon>Metazoa</taxon>
        <taxon>Ecdysozoa</taxon>
        <taxon>Nematoda</taxon>
        <taxon>Enoplea</taxon>
        <taxon>Dorylaimia</taxon>
        <taxon>Mermithida</taxon>
        <taxon>Mermithoidea</taxon>
        <taxon>Mermithidae</taxon>
        <taxon>Romanomermis</taxon>
    </lineage>
</organism>
<protein>
    <submittedName>
        <fullName evidence="2">Uncharacterized protein</fullName>
    </submittedName>
</protein>
<accession>A0A915JYU0</accession>
<proteinExistence type="predicted"/>
<dbReference type="Proteomes" id="UP000887565">
    <property type="component" value="Unplaced"/>
</dbReference>
<dbReference type="WBParaSite" id="nRc.2.0.1.t31239-RA">
    <property type="protein sequence ID" value="nRc.2.0.1.t31239-RA"/>
    <property type="gene ID" value="nRc.2.0.1.g31239"/>
</dbReference>
<evidence type="ECO:0000313" key="1">
    <source>
        <dbReference type="Proteomes" id="UP000887565"/>
    </source>
</evidence>